<keyword evidence="5" id="KW-1185">Reference proteome</keyword>
<feature type="domain" description="Aminotransferase class I/classII large" evidence="3">
    <location>
        <begin position="54"/>
        <end position="390"/>
    </location>
</feature>
<dbReference type="EMBL" id="JAUKUA010000001">
    <property type="protein sequence ID" value="KAK0730287.1"/>
    <property type="molecule type" value="Genomic_DNA"/>
</dbReference>
<dbReference type="InterPro" id="IPR015421">
    <property type="entry name" value="PyrdxlP-dep_Trfase_major"/>
</dbReference>
<dbReference type="SUPFAM" id="SSF53383">
    <property type="entry name" value="PLP-dependent transferases"/>
    <property type="match status" value="1"/>
</dbReference>
<dbReference type="Proteomes" id="UP001172102">
    <property type="component" value="Unassembled WGS sequence"/>
</dbReference>
<dbReference type="AlphaFoldDB" id="A0AA40B9U4"/>
<dbReference type="PROSITE" id="PS00105">
    <property type="entry name" value="AA_TRANSFER_CLASS_1"/>
    <property type="match status" value="1"/>
</dbReference>
<dbReference type="Gene3D" id="3.40.640.10">
    <property type="entry name" value="Type I PLP-dependent aspartate aminotransferase-like (Major domain)"/>
    <property type="match status" value="1"/>
</dbReference>
<dbReference type="PANTHER" id="PTHR43510">
    <property type="entry name" value="AMINOTRANSFERASE FUNCTION, HYPOTHETICAL (EUROFUNG)"/>
    <property type="match status" value="1"/>
</dbReference>
<gene>
    <name evidence="4" type="ORF">B0H67DRAFT_474857</name>
</gene>
<accession>A0AA40B9U4</accession>
<dbReference type="InterPro" id="IPR004838">
    <property type="entry name" value="NHTrfase_class1_PyrdxlP-BS"/>
</dbReference>
<dbReference type="GO" id="GO:0030170">
    <property type="term" value="F:pyridoxal phosphate binding"/>
    <property type="evidence" value="ECO:0007669"/>
    <property type="project" value="InterPro"/>
</dbReference>
<dbReference type="InterPro" id="IPR004839">
    <property type="entry name" value="Aminotransferase_I/II_large"/>
</dbReference>
<evidence type="ECO:0000313" key="4">
    <source>
        <dbReference type="EMBL" id="KAK0730287.1"/>
    </source>
</evidence>
<dbReference type="InterPro" id="IPR015424">
    <property type="entry name" value="PyrdxlP-dep_Trfase"/>
</dbReference>
<name>A0AA40B9U4_9PEZI</name>
<proteinExistence type="inferred from homology"/>
<evidence type="ECO:0000256" key="1">
    <source>
        <dbReference type="ARBA" id="ARBA00007441"/>
    </source>
</evidence>
<dbReference type="Pfam" id="PF00155">
    <property type="entry name" value="Aminotran_1_2"/>
    <property type="match status" value="1"/>
</dbReference>
<dbReference type="InterPro" id="IPR015422">
    <property type="entry name" value="PyrdxlP-dep_Trfase_small"/>
</dbReference>
<evidence type="ECO:0000313" key="5">
    <source>
        <dbReference type="Proteomes" id="UP001172102"/>
    </source>
</evidence>
<evidence type="ECO:0000256" key="2">
    <source>
        <dbReference type="ARBA" id="ARBA00022898"/>
    </source>
</evidence>
<protein>
    <submittedName>
        <fullName evidence="4">Pyridoxal phosphate-dependent transferase</fullName>
    </submittedName>
</protein>
<sequence length="399" mass="43376">MVKIAPFEVEQWMDRFENTPGVLNIAETCSASVSIDELVELCTDQITPGPLAPSTKLTYGSIRGSTKLRQHIAALLNKSSPTTDSLQVENIVITQGAIAANFLLFFTLVGPGDHVVCVYPAYQQLYAVPESLGAEVSLWRLKHESGWVPNVEELESLVKPSTKLIVINNPNNPTGSTIPTCVLDEIIAFAEPRGITVLSDEVYSPLYHSLPSGQAPPPSIVALRRGKTVSTGSMSKAFSLAGIRVGWIATRDKALIEAVVAARDYTAISVSQLDDQVATYALSDSVLPSLLERNTVLAQTNLALLDAFVQRFSSVCSWVKPTAGTTAFILFKKWGEAVDDEDFAISLLNETSVLFTAARRCFGLGKDFRGFVRIGYVCHTEVLQEGLNRLGGYIEKHLL</sequence>
<keyword evidence="2" id="KW-0663">Pyridoxal phosphate</keyword>
<dbReference type="GO" id="GO:0016740">
    <property type="term" value="F:transferase activity"/>
    <property type="evidence" value="ECO:0007669"/>
    <property type="project" value="UniProtKB-KW"/>
</dbReference>
<comment type="similarity">
    <text evidence="1">Belongs to the class-I pyridoxal-phosphate-dependent aminotransferase family.</text>
</comment>
<keyword evidence="4" id="KW-0808">Transferase</keyword>
<evidence type="ECO:0000259" key="3">
    <source>
        <dbReference type="Pfam" id="PF00155"/>
    </source>
</evidence>
<reference evidence="4" key="1">
    <citation type="submission" date="2023-06" db="EMBL/GenBank/DDBJ databases">
        <title>Genome-scale phylogeny and comparative genomics of the fungal order Sordariales.</title>
        <authorList>
            <consortium name="Lawrence Berkeley National Laboratory"/>
            <person name="Hensen N."/>
            <person name="Bonometti L."/>
            <person name="Westerberg I."/>
            <person name="Brannstrom I.O."/>
            <person name="Guillou S."/>
            <person name="Cros-Aarteil S."/>
            <person name="Calhoun S."/>
            <person name="Haridas S."/>
            <person name="Kuo A."/>
            <person name="Mondo S."/>
            <person name="Pangilinan J."/>
            <person name="Riley R."/>
            <person name="Labutti K."/>
            <person name="Andreopoulos B."/>
            <person name="Lipzen A."/>
            <person name="Chen C."/>
            <person name="Yanf M."/>
            <person name="Daum C."/>
            <person name="Ng V."/>
            <person name="Clum A."/>
            <person name="Steindorff A."/>
            <person name="Ohm R."/>
            <person name="Martin F."/>
            <person name="Silar P."/>
            <person name="Natvig D."/>
            <person name="Lalanne C."/>
            <person name="Gautier V."/>
            <person name="Ament-Velasquez S.L."/>
            <person name="Kruys A."/>
            <person name="Hutchinson M.I."/>
            <person name="Powell A.J."/>
            <person name="Barry K."/>
            <person name="Miller A.N."/>
            <person name="Grigoriev I.V."/>
            <person name="Debuchy R."/>
            <person name="Gladieux P."/>
            <person name="Thoren M.H."/>
            <person name="Johannesson H."/>
        </authorList>
    </citation>
    <scope>NUCLEOTIDE SEQUENCE</scope>
    <source>
        <strain evidence="4">SMH4607-1</strain>
    </source>
</reference>
<dbReference type="CDD" id="cd00609">
    <property type="entry name" value="AAT_like"/>
    <property type="match status" value="1"/>
</dbReference>
<dbReference type="Gene3D" id="3.90.1150.10">
    <property type="entry name" value="Aspartate Aminotransferase, domain 1"/>
    <property type="match status" value="1"/>
</dbReference>
<dbReference type="PANTHER" id="PTHR43510:SF1">
    <property type="entry name" value="AMINOTRANSFERASE FUNCTION, HYPOTHETICAL (EUROFUNG)"/>
    <property type="match status" value="1"/>
</dbReference>
<comment type="caution">
    <text evidence="4">The sequence shown here is derived from an EMBL/GenBank/DDBJ whole genome shotgun (WGS) entry which is preliminary data.</text>
</comment>
<organism evidence="4 5">
    <name type="scientific">Lasiosphaeris hirsuta</name>
    <dbReference type="NCBI Taxonomy" id="260670"/>
    <lineage>
        <taxon>Eukaryota</taxon>
        <taxon>Fungi</taxon>
        <taxon>Dikarya</taxon>
        <taxon>Ascomycota</taxon>
        <taxon>Pezizomycotina</taxon>
        <taxon>Sordariomycetes</taxon>
        <taxon>Sordariomycetidae</taxon>
        <taxon>Sordariales</taxon>
        <taxon>Lasiosphaeriaceae</taxon>
        <taxon>Lasiosphaeris</taxon>
    </lineage>
</organism>